<dbReference type="Pfam" id="PF09754">
    <property type="entry name" value="PAC2"/>
    <property type="match status" value="1"/>
</dbReference>
<keyword evidence="2" id="KW-0647">Proteasome</keyword>
<protein>
    <submittedName>
        <fullName evidence="2">Proteasome assembly chaperone family protein</fullName>
    </submittedName>
</protein>
<comment type="caution">
    <text evidence="2">The sequence shown here is derived from an EMBL/GenBank/DDBJ whole genome shotgun (WGS) entry which is preliminary data.</text>
</comment>
<evidence type="ECO:0000256" key="1">
    <source>
        <dbReference type="SAM" id="Coils"/>
    </source>
</evidence>
<name>A0A7C4D4X8_THEPE</name>
<dbReference type="SUPFAM" id="SSF159659">
    <property type="entry name" value="Cgl1923-like"/>
    <property type="match status" value="1"/>
</dbReference>
<keyword evidence="1" id="KW-0175">Coiled coil</keyword>
<dbReference type="EMBL" id="DTBQ01000103">
    <property type="protein sequence ID" value="HGM46853.1"/>
    <property type="molecule type" value="Genomic_DNA"/>
</dbReference>
<evidence type="ECO:0000313" key="2">
    <source>
        <dbReference type="EMBL" id="HGM46853.1"/>
    </source>
</evidence>
<dbReference type="AlphaFoldDB" id="A0A7C4D4X8"/>
<organism evidence="2">
    <name type="scientific">Thermofilum pendens</name>
    <dbReference type="NCBI Taxonomy" id="2269"/>
    <lineage>
        <taxon>Archaea</taxon>
        <taxon>Thermoproteota</taxon>
        <taxon>Thermoprotei</taxon>
        <taxon>Thermofilales</taxon>
        <taxon>Thermofilaceae</taxon>
        <taxon>Thermofilum</taxon>
    </lineage>
</organism>
<reference evidence="2" key="1">
    <citation type="journal article" date="2020" name="mSystems">
        <title>Genome- and Community-Level Interaction Insights into Carbon Utilization and Element Cycling Functions of Hydrothermarchaeota in Hydrothermal Sediment.</title>
        <authorList>
            <person name="Zhou Z."/>
            <person name="Liu Y."/>
            <person name="Xu W."/>
            <person name="Pan J."/>
            <person name="Luo Z.H."/>
            <person name="Li M."/>
        </authorList>
    </citation>
    <scope>NUCLEOTIDE SEQUENCE</scope>
    <source>
        <strain evidence="2">SpSt-649</strain>
    </source>
</reference>
<dbReference type="PANTHER" id="PTHR35610">
    <property type="entry name" value="3-ISOPROPYLMALATE DEHYDRATASE-RELATED"/>
    <property type="match status" value="1"/>
</dbReference>
<accession>A0A7C4D4X8</accession>
<feature type="coiled-coil region" evidence="1">
    <location>
        <begin position="213"/>
        <end position="240"/>
    </location>
</feature>
<dbReference type="Gene3D" id="3.40.50.10900">
    <property type="entry name" value="PAC-like subunit"/>
    <property type="match status" value="1"/>
</dbReference>
<gene>
    <name evidence="2" type="ORF">ENU21_03745</name>
</gene>
<proteinExistence type="predicted"/>
<dbReference type="GO" id="GO:0000502">
    <property type="term" value="C:proteasome complex"/>
    <property type="evidence" value="ECO:0007669"/>
    <property type="project" value="UniProtKB-KW"/>
</dbReference>
<dbReference type="PANTHER" id="PTHR35610:SF3">
    <property type="entry name" value="PROTEASOME ASSEMBLY CHAPERONE FAMILY PROTEIN"/>
    <property type="match status" value="1"/>
</dbReference>
<sequence length="248" mass="27672">MARIVEEIGRVRLVLTERVEARILISGFHGVGHVGWIATRYIADKLGTRRVGIVLTPDMPAFVSVVKNSVAAPYELHLKDDYLLFVTNTPLAQRDLSRVPLALAEYALKAGVEETILFGGLDKRFAAENDDSVRIAPTRKYVEKHSNDLGWLKVIEEGLGIVGPLALMLTFYEAYDSSAVAILPYASPDRPDPLAASKAIEVANKLLSLSVDTEELREEAVLLERRIEEIQRRISEITREREPPSYHV</sequence>
<dbReference type="InterPro" id="IPR019151">
    <property type="entry name" value="Proteasome_assmbl_chaperone_2"/>
</dbReference>
<dbReference type="InterPro" id="IPR038389">
    <property type="entry name" value="PSMG2_sf"/>
</dbReference>